<dbReference type="PANTHER" id="PTHR43046">
    <property type="entry name" value="GDP-MANNOSE MANNOSYL HYDROLASE"/>
    <property type="match status" value="1"/>
</dbReference>
<evidence type="ECO:0000313" key="5">
    <source>
        <dbReference type="Proteomes" id="UP000176377"/>
    </source>
</evidence>
<evidence type="ECO:0000256" key="1">
    <source>
        <dbReference type="ARBA" id="ARBA00001946"/>
    </source>
</evidence>
<keyword evidence="2" id="KW-0378">Hydrolase</keyword>
<comment type="cofactor">
    <cofactor evidence="1">
        <name>Mg(2+)</name>
        <dbReference type="ChEBI" id="CHEBI:18420"/>
    </cofactor>
</comment>
<evidence type="ECO:0000256" key="2">
    <source>
        <dbReference type="ARBA" id="ARBA00022801"/>
    </source>
</evidence>
<reference evidence="4 5" key="1">
    <citation type="journal article" date="2016" name="Nat. Commun.">
        <title>Thousands of microbial genomes shed light on interconnected biogeochemical processes in an aquifer system.</title>
        <authorList>
            <person name="Anantharaman K."/>
            <person name="Brown C.T."/>
            <person name="Hug L.A."/>
            <person name="Sharon I."/>
            <person name="Castelle C.J."/>
            <person name="Probst A.J."/>
            <person name="Thomas B.C."/>
            <person name="Singh A."/>
            <person name="Wilkins M.J."/>
            <person name="Karaoz U."/>
            <person name="Brodie E.L."/>
            <person name="Williams K.H."/>
            <person name="Hubbard S.S."/>
            <person name="Banfield J.F."/>
        </authorList>
    </citation>
    <scope>NUCLEOTIDE SEQUENCE [LARGE SCALE GENOMIC DNA]</scope>
</reference>
<dbReference type="GO" id="GO:0016787">
    <property type="term" value="F:hydrolase activity"/>
    <property type="evidence" value="ECO:0007669"/>
    <property type="project" value="UniProtKB-KW"/>
</dbReference>
<dbReference type="PANTHER" id="PTHR43046:SF14">
    <property type="entry name" value="MUTT_NUDIX FAMILY PROTEIN"/>
    <property type="match status" value="1"/>
</dbReference>
<dbReference type="Gene3D" id="3.90.79.10">
    <property type="entry name" value="Nucleoside Triphosphate Pyrophosphohydrolase"/>
    <property type="match status" value="1"/>
</dbReference>
<dbReference type="SUPFAM" id="SSF55811">
    <property type="entry name" value="Nudix"/>
    <property type="match status" value="1"/>
</dbReference>
<dbReference type="PROSITE" id="PS51462">
    <property type="entry name" value="NUDIX"/>
    <property type="match status" value="1"/>
</dbReference>
<dbReference type="EMBL" id="MFLA01000016">
    <property type="protein sequence ID" value="OGG59708.1"/>
    <property type="molecule type" value="Genomic_DNA"/>
</dbReference>
<dbReference type="Proteomes" id="UP000176377">
    <property type="component" value="Unassembled WGS sequence"/>
</dbReference>
<name>A0A1F6DE56_9BACT</name>
<dbReference type="InterPro" id="IPR015797">
    <property type="entry name" value="NUDIX_hydrolase-like_dom_sf"/>
</dbReference>
<dbReference type="AlphaFoldDB" id="A0A1F6DE56"/>
<protein>
    <recommendedName>
        <fullName evidence="3">Nudix hydrolase domain-containing protein</fullName>
    </recommendedName>
</protein>
<proteinExistence type="predicted"/>
<dbReference type="InterPro" id="IPR000086">
    <property type="entry name" value="NUDIX_hydrolase_dom"/>
</dbReference>
<organism evidence="4 5">
    <name type="scientific">Candidatus Kaiserbacteria bacterium RIFCSPHIGHO2_01_FULL_56_24</name>
    <dbReference type="NCBI Taxonomy" id="1798487"/>
    <lineage>
        <taxon>Bacteria</taxon>
        <taxon>Candidatus Kaiseribacteriota</taxon>
    </lineage>
</organism>
<dbReference type="CDD" id="cd02883">
    <property type="entry name" value="NUDIX_Hydrolase"/>
    <property type="match status" value="1"/>
</dbReference>
<sequence>MKEILILNPENATEEEVKNYSRRDAARGVVVDDQNKLALLHVSKGKYYKLPGGGLEGDEDKFTAFRRECAEEIGSDVEISVELGIVVEYRKIFQLKQTSYCYLAKVKSEKGTPDFTDEEKANGFEVAWVSYADALQLLNESRDTAANLEGREYIVPRDIAILKAAEPRLPLVM</sequence>
<comment type="caution">
    <text evidence="4">The sequence shown here is derived from an EMBL/GenBank/DDBJ whole genome shotgun (WGS) entry which is preliminary data.</text>
</comment>
<gene>
    <name evidence="4" type="ORF">A2765_03915</name>
</gene>
<evidence type="ECO:0000313" key="4">
    <source>
        <dbReference type="EMBL" id="OGG59708.1"/>
    </source>
</evidence>
<dbReference type="Pfam" id="PF00293">
    <property type="entry name" value="NUDIX"/>
    <property type="match status" value="1"/>
</dbReference>
<evidence type="ECO:0000259" key="3">
    <source>
        <dbReference type="PROSITE" id="PS51462"/>
    </source>
</evidence>
<accession>A0A1F6DE56</accession>
<feature type="domain" description="Nudix hydrolase" evidence="3">
    <location>
        <begin position="21"/>
        <end position="152"/>
    </location>
</feature>